<organism evidence="8">
    <name type="scientific">Chloropicon primus</name>
    <dbReference type="NCBI Taxonomy" id="1764295"/>
    <lineage>
        <taxon>Eukaryota</taxon>
        <taxon>Viridiplantae</taxon>
        <taxon>Chlorophyta</taxon>
        <taxon>Chloropicophyceae</taxon>
        <taxon>Chloropicales</taxon>
        <taxon>Chloropicaceae</taxon>
        <taxon>Chloropicon</taxon>
    </lineage>
</organism>
<dbReference type="GO" id="GO:0016020">
    <property type="term" value="C:membrane"/>
    <property type="evidence" value="ECO:0007669"/>
    <property type="project" value="UniProtKB-SubCell"/>
</dbReference>
<feature type="domain" description="Amino acid transporter transmembrane" evidence="7">
    <location>
        <begin position="91"/>
        <end position="487"/>
    </location>
</feature>
<protein>
    <recommendedName>
        <fullName evidence="7">Amino acid transporter transmembrane domain-containing protein</fullName>
    </recommendedName>
</protein>
<dbReference type="EMBL" id="HBHL01008501">
    <property type="protein sequence ID" value="CAD9716756.1"/>
    <property type="molecule type" value="Transcribed_RNA"/>
</dbReference>
<dbReference type="PANTHER" id="PTHR22950">
    <property type="entry name" value="AMINO ACID TRANSPORTER"/>
    <property type="match status" value="1"/>
</dbReference>
<evidence type="ECO:0000313" key="8">
    <source>
        <dbReference type="EMBL" id="CAD9716756.1"/>
    </source>
</evidence>
<dbReference type="PANTHER" id="PTHR22950:SF461">
    <property type="entry name" value="AMINO ACID TRANSPORTER TRANSMEMBRANE DOMAIN-CONTAINING PROTEIN"/>
    <property type="match status" value="1"/>
</dbReference>
<comment type="subcellular location">
    <subcellularLocation>
        <location evidence="1">Membrane</location>
        <topology evidence="1">Multi-pass membrane protein</topology>
    </subcellularLocation>
</comment>
<evidence type="ECO:0000256" key="3">
    <source>
        <dbReference type="ARBA" id="ARBA00022970"/>
    </source>
</evidence>
<sequence length="509" mass="55058">MEGGQTTTAAMEVEISPAGVAQDLMGSLRNVNSMAAMDNPGSVDGSVASVRGPARSLVSSVRDADGAARKNITELQPEDGNPDSHAPARVSDWYHTTFNLLAEIMGTGILSLPATVAGLGYVLGSVSIALAAVAIYYSGFILAKTKNTYYSQILSYGDMAFIAHGRWFEQSTRWLLYANWYSLMCYYILALASCFMSAFYWRKDICFWGWGLIAVAVLVPFVQVRTFHAISYAALLSTISIIAAVAIIVASFILGGTEEAQSSDFIPPSAAVPKQTFLQGYSSIANIIFAFQGQSEFYELSAEMKNPKRFPLSLGVSQSIMLFMYLFTSLMAYTYGGQNVNGFILYSLPENGLRTACSVLVGIHIIVAYMVTSQPLSYKAHEYLSRATLHASSIKASLIHFGITSVFLGVGFVVANLIPFFADMQGVIAAFAASPIVFFYPAYFYYKASTAAGDWGAVPKYEKAWLGAMMFVLFPFCFFVGLASSISGIATGWSGESKVPFACIQASQL</sequence>
<feature type="transmembrane region" description="Helical" evidence="6">
    <location>
        <begin position="118"/>
        <end position="137"/>
    </location>
</feature>
<evidence type="ECO:0000256" key="2">
    <source>
        <dbReference type="ARBA" id="ARBA00022692"/>
    </source>
</evidence>
<dbReference type="AlphaFoldDB" id="A0A7S2T2E1"/>
<keyword evidence="5 6" id="KW-0472">Membrane</keyword>
<evidence type="ECO:0000259" key="7">
    <source>
        <dbReference type="Pfam" id="PF01490"/>
    </source>
</evidence>
<feature type="transmembrane region" description="Helical" evidence="6">
    <location>
        <begin position="180"/>
        <end position="200"/>
    </location>
</feature>
<feature type="transmembrane region" description="Helical" evidence="6">
    <location>
        <begin position="310"/>
        <end position="333"/>
    </location>
</feature>
<keyword evidence="3" id="KW-0029">Amino-acid transport</keyword>
<feature type="transmembrane region" description="Helical" evidence="6">
    <location>
        <begin position="466"/>
        <end position="490"/>
    </location>
</feature>
<proteinExistence type="predicted"/>
<evidence type="ECO:0000256" key="6">
    <source>
        <dbReference type="SAM" id="Phobius"/>
    </source>
</evidence>
<dbReference type="GO" id="GO:0015179">
    <property type="term" value="F:L-amino acid transmembrane transporter activity"/>
    <property type="evidence" value="ECO:0007669"/>
    <property type="project" value="TreeGrafter"/>
</dbReference>
<name>A0A7S2T2E1_9CHLO</name>
<evidence type="ECO:0000256" key="4">
    <source>
        <dbReference type="ARBA" id="ARBA00022989"/>
    </source>
</evidence>
<dbReference type="Gene3D" id="1.20.1740.10">
    <property type="entry name" value="Amino acid/polyamine transporter I"/>
    <property type="match status" value="1"/>
</dbReference>
<evidence type="ECO:0000256" key="5">
    <source>
        <dbReference type="ARBA" id="ARBA00023136"/>
    </source>
</evidence>
<evidence type="ECO:0000256" key="1">
    <source>
        <dbReference type="ARBA" id="ARBA00004141"/>
    </source>
</evidence>
<keyword evidence="2 6" id="KW-0812">Transmembrane</keyword>
<keyword evidence="4 6" id="KW-1133">Transmembrane helix</keyword>
<keyword evidence="3" id="KW-0813">Transport</keyword>
<feature type="transmembrane region" description="Helical" evidence="6">
    <location>
        <begin position="353"/>
        <end position="371"/>
    </location>
</feature>
<feature type="transmembrane region" description="Helical" evidence="6">
    <location>
        <begin position="427"/>
        <end position="446"/>
    </location>
</feature>
<feature type="transmembrane region" description="Helical" evidence="6">
    <location>
        <begin position="207"/>
        <end position="224"/>
    </location>
</feature>
<dbReference type="InterPro" id="IPR013057">
    <property type="entry name" value="AA_transpt_TM"/>
</dbReference>
<dbReference type="Pfam" id="PF01490">
    <property type="entry name" value="Aa_trans"/>
    <property type="match status" value="1"/>
</dbReference>
<reference evidence="8" key="1">
    <citation type="submission" date="2021-01" db="EMBL/GenBank/DDBJ databases">
        <authorList>
            <person name="Corre E."/>
            <person name="Pelletier E."/>
            <person name="Niang G."/>
            <person name="Scheremetjew M."/>
            <person name="Finn R."/>
            <person name="Kale V."/>
            <person name="Holt S."/>
            <person name="Cochrane G."/>
            <person name="Meng A."/>
            <person name="Brown T."/>
            <person name="Cohen L."/>
        </authorList>
    </citation>
    <scope>NUCLEOTIDE SEQUENCE</scope>
    <source>
        <strain evidence="8">CCMP1205</strain>
    </source>
</reference>
<accession>A0A7S2T2E1</accession>
<feature type="transmembrane region" description="Helical" evidence="6">
    <location>
        <begin position="230"/>
        <end position="254"/>
    </location>
</feature>
<gene>
    <name evidence="8" type="ORF">CPRI1469_LOCUS5612</name>
</gene>
<feature type="transmembrane region" description="Helical" evidence="6">
    <location>
        <begin position="398"/>
        <end position="421"/>
    </location>
</feature>